<dbReference type="InterPro" id="IPR000326">
    <property type="entry name" value="PAP2/HPO"/>
</dbReference>
<evidence type="ECO:0000256" key="1">
    <source>
        <dbReference type="SAM" id="MobiDB-lite"/>
    </source>
</evidence>
<evidence type="ECO:0000313" key="5">
    <source>
        <dbReference type="Proteomes" id="UP000186785"/>
    </source>
</evidence>
<evidence type="ECO:0000256" key="2">
    <source>
        <dbReference type="SAM" id="Phobius"/>
    </source>
</evidence>
<feature type="transmembrane region" description="Helical" evidence="2">
    <location>
        <begin position="123"/>
        <end position="141"/>
    </location>
</feature>
<dbReference type="OrthoDB" id="3240395at2"/>
<comment type="caution">
    <text evidence="4">The sequence shown here is derived from an EMBL/GenBank/DDBJ whole genome shotgun (WGS) entry which is preliminary data.</text>
</comment>
<dbReference type="Proteomes" id="UP000186785">
    <property type="component" value="Unassembled WGS sequence"/>
</dbReference>
<keyword evidence="2" id="KW-0472">Membrane</keyword>
<dbReference type="RefSeq" id="WP_073709568.1">
    <property type="nucleotide sequence ID" value="NZ_MQSV01000005.1"/>
</dbReference>
<feature type="transmembrane region" description="Helical" evidence="2">
    <location>
        <begin position="94"/>
        <end position="116"/>
    </location>
</feature>
<dbReference type="AlphaFoldDB" id="A0A1Q5PJZ9"/>
<evidence type="ECO:0000259" key="3">
    <source>
        <dbReference type="SMART" id="SM00014"/>
    </source>
</evidence>
<organism evidence="4 5">
    <name type="scientific">Boudabousia liubingyangii</name>
    <dbReference type="NCBI Taxonomy" id="1921764"/>
    <lineage>
        <taxon>Bacteria</taxon>
        <taxon>Bacillati</taxon>
        <taxon>Actinomycetota</taxon>
        <taxon>Actinomycetes</taxon>
        <taxon>Actinomycetales</taxon>
        <taxon>Actinomycetaceae</taxon>
        <taxon>Boudabousia</taxon>
    </lineage>
</organism>
<dbReference type="InterPro" id="IPR036938">
    <property type="entry name" value="PAP2/HPO_sf"/>
</dbReference>
<keyword evidence="2" id="KW-0812">Transmembrane</keyword>
<feature type="transmembrane region" description="Helical" evidence="2">
    <location>
        <begin position="43"/>
        <end position="64"/>
    </location>
</feature>
<feature type="transmembrane region" description="Helical" evidence="2">
    <location>
        <begin position="291"/>
        <end position="316"/>
    </location>
</feature>
<dbReference type="Gene3D" id="1.20.144.10">
    <property type="entry name" value="Phosphatidic acid phosphatase type 2/haloperoxidase"/>
    <property type="match status" value="1"/>
</dbReference>
<gene>
    <name evidence="4" type="ORF">BSR29_06845</name>
</gene>
<sequence>MDSVNRGRHSSSAFAAEDDEWYPKQESTPRPAGPHRAVRKRDYLLRFSKAFMGFLGAVLLWYTAVLTRPGQILDAFTMEAAGVWDGQLWGVDEVVLFLVSTKMIVIVAILVVIITFWRQRWELGLRALAVMLLTIGVVQLLKRYVFWRPAFGVTYALPNSYPSGHTAAAAAVSVAAVMVVARRWRSFTAFLGAIWVSTVGTATVINAWHRPSDVLGAVMIAGAFGLLFTPLEASRGRTWGDLRMQHFLGVVGWAFFILGLVSSVLVAMMIWNQFGFSGSEVLVAQIFRQAHAGGAVVHLAHLAGLSLILGLVSLVLRSVDKLVQ</sequence>
<feature type="region of interest" description="Disordered" evidence="1">
    <location>
        <begin position="1"/>
        <end position="35"/>
    </location>
</feature>
<feature type="transmembrane region" description="Helical" evidence="2">
    <location>
        <begin position="161"/>
        <end position="180"/>
    </location>
</feature>
<keyword evidence="5" id="KW-1185">Reference proteome</keyword>
<dbReference type="SUPFAM" id="SSF48317">
    <property type="entry name" value="Acid phosphatase/Vanadium-dependent haloperoxidase"/>
    <property type="match status" value="1"/>
</dbReference>
<feature type="transmembrane region" description="Helical" evidence="2">
    <location>
        <begin position="246"/>
        <end position="271"/>
    </location>
</feature>
<dbReference type="Pfam" id="PF01569">
    <property type="entry name" value="PAP2"/>
    <property type="match status" value="1"/>
</dbReference>
<dbReference type="STRING" id="1921764.BSR28_05445"/>
<dbReference type="EMBL" id="MQSV01000005">
    <property type="protein sequence ID" value="OKL46543.1"/>
    <property type="molecule type" value="Genomic_DNA"/>
</dbReference>
<dbReference type="PANTHER" id="PTHR14969">
    <property type="entry name" value="SPHINGOSINE-1-PHOSPHATE PHOSPHOHYDROLASE"/>
    <property type="match status" value="1"/>
</dbReference>
<proteinExistence type="predicted"/>
<dbReference type="CDD" id="cd01610">
    <property type="entry name" value="PAP2_like"/>
    <property type="match status" value="1"/>
</dbReference>
<feature type="transmembrane region" description="Helical" evidence="2">
    <location>
        <begin position="187"/>
        <end position="208"/>
    </location>
</feature>
<dbReference type="SMART" id="SM00014">
    <property type="entry name" value="acidPPc"/>
    <property type="match status" value="1"/>
</dbReference>
<reference evidence="4 5" key="1">
    <citation type="submission" date="2016-11" db="EMBL/GenBank/DDBJ databases">
        <title>Actinomyces gypaetusis sp. nov. isolated from the vulture Gypaetus barbatus in Qinghai Tibet Plateau China.</title>
        <authorList>
            <person name="Meng X."/>
        </authorList>
    </citation>
    <scope>NUCLEOTIDE SEQUENCE [LARGE SCALE GENOMIC DNA]</scope>
    <source>
        <strain evidence="4 5">VUL4_2</strain>
    </source>
</reference>
<evidence type="ECO:0000313" key="4">
    <source>
        <dbReference type="EMBL" id="OKL46543.1"/>
    </source>
</evidence>
<name>A0A1Q5PJZ9_9ACTO</name>
<dbReference type="PANTHER" id="PTHR14969:SF13">
    <property type="entry name" value="AT30094P"/>
    <property type="match status" value="1"/>
</dbReference>
<keyword evidence="2" id="KW-1133">Transmembrane helix</keyword>
<feature type="domain" description="Phosphatidic acid phosphatase type 2/haloperoxidase" evidence="3">
    <location>
        <begin position="123"/>
        <end position="229"/>
    </location>
</feature>
<accession>A0A1Q5PJZ9</accession>
<protein>
    <recommendedName>
        <fullName evidence="3">Phosphatidic acid phosphatase type 2/haloperoxidase domain-containing protein</fullName>
    </recommendedName>
</protein>
<feature type="transmembrane region" description="Helical" evidence="2">
    <location>
        <begin position="214"/>
        <end position="234"/>
    </location>
</feature>